<dbReference type="InterPro" id="IPR011010">
    <property type="entry name" value="DNA_brk_join_enz"/>
</dbReference>
<dbReference type="RefSeq" id="WP_189554267.1">
    <property type="nucleotide sequence ID" value="NZ_BMTP01000020.1"/>
</dbReference>
<sequence>MARGQYSASSVRQLAAVVEEVAPRDPSRWEARKPIPGAGGLPVQVSAARGKQLWMLVGMFDRAVGRPEMPGRAGRTAGQLFTWAALRPFWGLAAAGELRSVAKDVGRPLSLASLRIVRDCLAILAGLVVPEKAVALPVLEQPELKDTVDPRARAVLYRELADMAGRGRWDPGAWGMSVEERARLLAMVAIVLDTGARTGELAGLRLEDLAPGLEAVGVRRRQQKAPPNRVEEIAALARVHPGRVREVLGGRLEQVSEATRQRVLAAVEELGPLPEVEWYPLREGSRVAVRRWLQVRQRVVDALPVTGGRSALWVTLQASKAGPAGITVRRGSLRKSYTKGVTVLNLVMAGAPGWSPLPTTMEQLRRAVEAVPLPGPPAGGMAAGAVRSG</sequence>
<dbReference type="AlphaFoldDB" id="A0A918I3R3"/>
<evidence type="ECO:0000313" key="1">
    <source>
        <dbReference type="EMBL" id="GGU61888.1"/>
    </source>
</evidence>
<evidence type="ECO:0000313" key="2">
    <source>
        <dbReference type="Proteomes" id="UP000636661"/>
    </source>
</evidence>
<gene>
    <name evidence="1" type="ORF">GCM10010274_58320</name>
</gene>
<dbReference type="EMBL" id="BMTP01000020">
    <property type="protein sequence ID" value="GGU61888.1"/>
    <property type="molecule type" value="Genomic_DNA"/>
</dbReference>
<dbReference type="Proteomes" id="UP000636661">
    <property type="component" value="Unassembled WGS sequence"/>
</dbReference>
<reference evidence="1" key="1">
    <citation type="journal article" date="2014" name="Int. J. Syst. Evol. Microbiol.">
        <title>Complete genome sequence of Corynebacterium casei LMG S-19264T (=DSM 44701T), isolated from a smear-ripened cheese.</title>
        <authorList>
            <consortium name="US DOE Joint Genome Institute (JGI-PGF)"/>
            <person name="Walter F."/>
            <person name="Albersmeier A."/>
            <person name="Kalinowski J."/>
            <person name="Ruckert C."/>
        </authorList>
    </citation>
    <scope>NUCLEOTIDE SEQUENCE</scope>
    <source>
        <strain evidence="1">JCM 4391</strain>
    </source>
</reference>
<accession>A0A918I3R3</accession>
<reference evidence="1" key="2">
    <citation type="submission" date="2020-09" db="EMBL/GenBank/DDBJ databases">
        <authorList>
            <person name="Sun Q."/>
            <person name="Ohkuma M."/>
        </authorList>
    </citation>
    <scope>NUCLEOTIDE SEQUENCE</scope>
    <source>
        <strain evidence="1">JCM 4391</strain>
    </source>
</reference>
<dbReference type="GO" id="GO:0003677">
    <property type="term" value="F:DNA binding"/>
    <property type="evidence" value="ECO:0007669"/>
    <property type="project" value="InterPro"/>
</dbReference>
<dbReference type="SUPFAM" id="SSF47413">
    <property type="entry name" value="lambda repressor-like DNA-binding domains"/>
    <property type="match status" value="1"/>
</dbReference>
<organism evidence="1 2">
    <name type="scientific">Streptomyces lavendofoliae</name>
    <dbReference type="NCBI Taxonomy" id="67314"/>
    <lineage>
        <taxon>Bacteria</taxon>
        <taxon>Bacillati</taxon>
        <taxon>Actinomycetota</taxon>
        <taxon>Actinomycetes</taxon>
        <taxon>Kitasatosporales</taxon>
        <taxon>Streptomycetaceae</taxon>
        <taxon>Streptomyces</taxon>
    </lineage>
</organism>
<comment type="caution">
    <text evidence="1">The sequence shown here is derived from an EMBL/GenBank/DDBJ whole genome shotgun (WGS) entry which is preliminary data.</text>
</comment>
<dbReference type="SUPFAM" id="SSF56349">
    <property type="entry name" value="DNA breaking-rejoining enzymes"/>
    <property type="match status" value="1"/>
</dbReference>
<protein>
    <submittedName>
        <fullName evidence="1">Uncharacterized protein</fullName>
    </submittedName>
</protein>
<name>A0A918I3R3_9ACTN</name>
<proteinExistence type="predicted"/>
<dbReference type="Gene3D" id="1.10.260.40">
    <property type="entry name" value="lambda repressor-like DNA-binding domains"/>
    <property type="match status" value="1"/>
</dbReference>
<dbReference type="InterPro" id="IPR010982">
    <property type="entry name" value="Lambda_DNA-bd_dom_sf"/>
</dbReference>
<keyword evidence="2" id="KW-1185">Reference proteome</keyword>